<proteinExistence type="predicted"/>
<evidence type="ECO:0000313" key="3">
    <source>
        <dbReference type="EMBL" id="KIM32716.1"/>
    </source>
</evidence>
<dbReference type="AlphaFoldDB" id="A0A0C3BMR4"/>
<keyword evidence="2" id="KW-0472">Membrane</keyword>
<protein>
    <submittedName>
        <fullName evidence="3">Uncharacterized protein</fullName>
    </submittedName>
</protein>
<reference evidence="4" key="2">
    <citation type="submission" date="2015-01" db="EMBL/GenBank/DDBJ databases">
        <title>Evolutionary Origins and Diversification of the Mycorrhizal Mutualists.</title>
        <authorList>
            <consortium name="DOE Joint Genome Institute"/>
            <consortium name="Mycorrhizal Genomics Consortium"/>
            <person name="Kohler A."/>
            <person name="Kuo A."/>
            <person name="Nagy L.G."/>
            <person name="Floudas D."/>
            <person name="Copeland A."/>
            <person name="Barry K.W."/>
            <person name="Cichocki N."/>
            <person name="Veneault-Fourrey C."/>
            <person name="LaButti K."/>
            <person name="Lindquist E.A."/>
            <person name="Lipzen A."/>
            <person name="Lundell T."/>
            <person name="Morin E."/>
            <person name="Murat C."/>
            <person name="Riley R."/>
            <person name="Ohm R."/>
            <person name="Sun H."/>
            <person name="Tunlid A."/>
            <person name="Henrissat B."/>
            <person name="Grigoriev I.V."/>
            <person name="Hibbett D.S."/>
            <person name="Martin F."/>
        </authorList>
    </citation>
    <scope>NUCLEOTIDE SEQUENCE [LARGE SCALE GENOMIC DNA]</scope>
    <source>
        <strain evidence="4">MAFF 305830</strain>
    </source>
</reference>
<feature type="compositionally biased region" description="Acidic residues" evidence="1">
    <location>
        <begin position="120"/>
        <end position="135"/>
    </location>
</feature>
<reference evidence="3 4" key="1">
    <citation type="submission" date="2014-04" db="EMBL/GenBank/DDBJ databases">
        <authorList>
            <consortium name="DOE Joint Genome Institute"/>
            <person name="Kuo A."/>
            <person name="Zuccaro A."/>
            <person name="Kohler A."/>
            <person name="Nagy L.G."/>
            <person name="Floudas D."/>
            <person name="Copeland A."/>
            <person name="Barry K.W."/>
            <person name="Cichocki N."/>
            <person name="Veneault-Fourrey C."/>
            <person name="LaButti K."/>
            <person name="Lindquist E.A."/>
            <person name="Lipzen A."/>
            <person name="Lundell T."/>
            <person name="Morin E."/>
            <person name="Murat C."/>
            <person name="Sun H."/>
            <person name="Tunlid A."/>
            <person name="Henrissat B."/>
            <person name="Grigoriev I.V."/>
            <person name="Hibbett D.S."/>
            <person name="Martin F."/>
            <person name="Nordberg H.P."/>
            <person name="Cantor M.N."/>
            <person name="Hua S.X."/>
        </authorList>
    </citation>
    <scope>NUCLEOTIDE SEQUENCE [LARGE SCALE GENOMIC DNA]</scope>
    <source>
        <strain evidence="3 4">MAFF 305830</strain>
    </source>
</reference>
<feature type="transmembrane region" description="Helical" evidence="2">
    <location>
        <begin position="295"/>
        <end position="315"/>
    </location>
</feature>
<sequence length="424" mass="46099">MELSLLIPSHNMKLVPLTSQTYEAISVSLKSVEGKKKPPSVAYGTDDYAKCKNWGIKGHGIQFRVQGKLDTVKKLHKTQIVDDKRRGDVYVNITHKVQPTFEQVFRALKKELERRFHEPENEELDSCSSVADDEDANSKSDASSQSDQSSESSDSQSYQPPESSNDKVKSYLNNIQESAHGYTEKTPDHSGDGPALARGQPAEKLTSGRVTAPAHSVVRHNTNYIIPAEDRIQNAIARNDPDHKQVVNQHLALSHQPLPSYHSSAHSPLPSDGSGPPPVPSDPTEAMTWIQNHKWYIVGAGVAAVVGGYVIYICAGRGAATAVMLQDVGLSELGVTGLGVLSSTLKALRRPLQVVFTTAMYKGCLTLQGFVSFSHAAGCELAHPHNATGKCDGSRDSRHHSLVFDWVGADPTRFISGSLTFVTQ</sequence>
<feature type="region of interest" description="Disordered" evidence="1">
    <location>
        <begin position="116"/>
        <end position="167"/>
    </location>
</feature>
<evidence type="ECO:0000256" key="1">
    <source>
        <dbReference type="SAM" id="MobiDB-lite"/>
    </source>
</evidence>
<evidence type="ECO:0000256" key="2">
    <source>
        <dbReference type="SAM" id="Phobius"/>
    </source>
</evidence>
<keyword evidence="2" id="KW-0812">Transmembrane</keyword>
<organism evidence="3 4">
    <name type="scientific">Serendipita vermifera MAFF 305830</name>
    <dbReference type="NCBI Taxonomy" id="933852"/>
    <lineage>
        <taxon>Eukaryota</taxon>
        <taxon>Fungi</taxon>
        <taxon>Dikarya</taxon>
        <taxon>Basidiomycota</taxon>
        <taxon>Agaricomycotina</taxon>
        <taxon>Agaricomycetes</taxon>
        <taxon>Sebacinales</taxon>
        <taxon>Serendipitaceae</taxon>
        <taxon>Serendipita</taxon>
    </lineage>
</organism>
<evidence type="ECO:0000313" key="4">
    <source>
        <dbReference type="Proteomes" id="UP000054097"/>
    </source>
</evidence>
<feature type="compositionally biased region" description="Low complexity" evidence="1">
    <location>
        <begin position="139"/>
        <end position="163"/>
    </location>
</feature>
<feature type="region of interest" description="Disordered" evidence="1">
    <location>
        <begin position="257"/>
        <end position="285"/>
    </location>
</feature>
<name>A0A0C3BMR4_SERVB</name>
<feature type="compositionally biased region" description="Basic and acidic residues" evidence="1">
    <location>
        <begin position="182"/>
        <end position="191"/>
    </location>
</feature>
<dbReference type="EMBL" id="KN824279">
    <property type="protein sequence ID" value="KIM32716.1"/>
    <property type="molecule type" value="Genomic_DNA"/>
</dbReference>
<keyword evidence="4" id="KW-1185">Reference proteome</keyword>
<gene>
    <name evidence="3" type="ORF">M408DRAFT_20079</name>
</gene>
<keyword evidence="2" id="KW-1133">Transmembrane helix</keyword>
<dbReference type="Proteomes" id="UP000054097">
    <property type="component" value="Unassembled WGS sequence"/>
</dbReference>
<accession>A0A0C3BMR4</accession>
<dbReference type="HOGENOM" id="CLU_754719_0_0_1"/>
<feature type="region of interest" description="Disordered" evidence="1">
    <location>
        <begin position="181"/>
        <end position="211"/>
    </location>
</feature>